<dbReference type="EMBL" id="MU005619">
    <property type="protein sequence ID" value="KAF2677712.1"/>
    <property type="molecule type" value="Genomic_DNA"/>
</dbReference>
<gene>
    <name evidence="2" type="ORF">K458DRAFT_377848</name>
</gene>
<feature type="region of interest" description="Disordered" evidence="1">
    <location>
        <begin position="97"/>
        <end position="140"/>
    </location>
</feature>
<evidence type="ECO:0000313" key="3">
    <source>
        <dbReference type="Proteomes" id="UP000799291"/>
    </source>
</evidence>
<dbReference type="OrthoDB" id="3796731at2759"/>
<feature type="compositionally biased region" description="Polar residues" evidence="1">
    <location>
        <begin position="119"/>
        <end position="130"/>
    </location>
</feature>
<protein>
    <submittedName>
        <fullName evidence="2">Uncharacterized protein</fullName>
    </submittedName>
</protein>
<proteinExistence type="predicted"/>
<name>A0A6G1IHM1_9PLEO</name>
<reference evidence="2" key="1">
    <citation type="journal article" date="2020" name="Stud. Mycol.">
        <title>101 Dothideomycetes genomes: a test case for predicting lifestyles and emergence of pathogens.</title>
        <authorList>
            <person name="Haridas S."/>
            <person name="Albert R."/>
            <person name="Binder M."/>
            <person name="Bloem J."/>
            <person name="Labutti K."/>
            <person name="Salamov A."/>
            <person name="Andreopoulos B."/>
            <person name="Baker S."/>
            <person name="Barry K."/>
            <person name="Bills G."/>
            <person name="Bluhm B."/>
            <person name="Cannon C."/>
            <person name="Castanera R."/>
            <person name="Culley D."/>
            <person name="Daum C."/>
            <person name="Ezra D."/>
            <person name="Gonzalez J."/>
            <person name="Henrissat B."/>
            <person name="Kuo A."/>
            <person name="Liang C."/>
            <person name="Lipzen A."/>
            <person name="Lutzoni F."/>
            <person name="Magnuson J."/>
            <person name="Mondo S."/>
            <person name="Nolan M."/>
            <person name="Ohm R."/>
            <person name="Pangilinan J."/>
            <person name="Park H.-J."/>
            <person name="Ramirez L."/>
            <person name="Alfaro M."/>
            <person name="Sun H."/>
            <person name="Tritt A."/>
            <person name="Yoshinaga Y."/>
            <person name="Zwiers L.-H."/>
            <person name="Turgeon B."/>
            <person name="Goodwin S."/>
            <person name="Spatafora J."/>
            <person name="Crous P."/>
            <person name="Grigoriev I."/>
        </authorList>
    </citation>
    <scope>NUCLEOTIDE SEQUENCE</scope>
    <source>
        <strain evidence="2">CBS 122367</strain>
    </source>
</reference>
<dbReference type="Proteomes" id="UP000799291">
    <property type="component" value="Unassembled WGS sequence"/>
</dbReference>
<dbReference type="AlphaFoldDB" id="A0A6G1IHM1"/>
<keyword evidence="3" id="KW-1185">Reference proteome</keyword>
<organism evidence="2 3">
    <name type="scientific">Lentithecium fluviatile CBS 122367</name>
    <dbReference type="NCBI Taxonomy" id="1168545"/>
    <lineage>
        <taxon>Eukaryota</taxon>
        <taxon>Fungi</taxon>
        <taxon>Dikarya</taxon>
        <taxon>Ascomycota</taxon>
        <taxon>Pezizomycotina</taxon>
        <taxon>Dothideomycetes</taxon>
        <taxon>Pleosporomycetidae</taxon>
        <taxon>Pleosporales</taxon>
        <taxon>Massarineae</taxon>
        <taxon>Lentitheciaceae</taxon>
        <taxon>Lentithecium</taxon>
    </lineage>
</organism>
<evidence type="ECO:0000256" key="1">
    <source>
        <dbReference type="SAM" id="MobiDB-lite"/>
    </source>
</evidence>
<sequence length="140" mass="15829">MDNLLQTAPAGLAREKSGYSTFQWDRFIFHTRELAAKLVKQYPKKRWKDLAPDERDAFKKELNACLLKEGIKEVEDGLLRWRMKQVINSLLRKSAIQSEDPRDAAVGPLAPPVDDSRPPGSSNSVATPANTRPFDPIRDI</sequence>
<accession>A0A6G1IHM1</accession>
<evidence type="ECO:0000313" key="2">
    <source>
        <dbReference type="EMBL" id="KAF2677712.1"/>
    </source>
</evidence>